<dbReference type="AlphaFoldDB" id="A0A2H1FKK6"/>
<dbReference type="EMBL" id="LT854253">
    <property type="protein sequence ID" value="SMR41851.1"/>
    <property type="molecule type" value="Genomic_DNA"/>
</dbReference>
<protein>
    <submittedName>
        <fullName evidence="1">Uncharacterized protein</fullName>
    </submittedName>
</protein>
<reference evidence="2" key="1">
    <citation type="submission" date="2017-05" db="EMBL/GenBank/DDBJ databases">
        <authorList>
            <person name="Song R."/>
            <person name="Chenine A.L."/>
            <person name="Ruprecht R.M."/>
        </authorList>
    </citation>
    <scope>NUCLEOTIDE SEQUENCE [LARGE SCALE GENOMIC DNA]</scope>
</reference>
<evidence type="ECO:0000313" key="1">
    <source>
        <dbReference type="EMBL" id="SMR41851.1"/>
    </source>
</evidence>
<sequence>MTSKQEEQEAPTTLRTCYIIRLAYPANNYDDDAFSLPQGSRVMRLILIAPANVTERHALLGLVEYRQGDDRTLYDATDRASFAYVTNTDRLAARHCFSDGMLASAAAFVQDVRDASAFVGSTAFLIDTVIVQDQQGKRTKTLLIEKSTVFERPRNAAFPQGDLTASRSSKLVLPVLANVLPSALCSEQWYADIGNLINRTTDHAVRHVHPSVSRKGVREQGTYSWKLRRSSTLEKLIDEQCLGGFDEKDRSPMRRRTTDFSTTGRNCLMDEFQRTWSCDDDGVLDEDPALMLAELERGTVTVEMPGDASYSEWEMLERGTVTVELPGDASYSEWEMLERGYADLDREPVRGDPDLVTMDGAFLIVAWKWIVGHAKEEEFSSTPQHLRVLETLESAVVEEAIGGALERTRLTIQVSQWYDYLTKVAVRGLCRESSSLELSRDQSDDVNLTVFKDRPGLKGLVSHVLQRTLRTWQLRECRGCKIIERIWHCHGMRHYYDREAFDRWMKEVKARVQSAGGDEDDSDATLEY</sequence>
<gene>
    <name evidence="1" type="ORF">ZT1E4_G629</name>
</gene>
<dbReference type="Proteomes" id="UP000245764">
    <property type="component" value="Chromosome 1"/>
</dbReference>
<accession>A0A2H1FKK6</accession>
<name>A0A2H1FKK6_ZYMTR</name>
<evidence type="ECO:0000313" key="2">
    <source>
        <dbReference type="Proteomes" id="UP000245764"/>
    </source>
</evidence>
<proteinExistence type="predicted"/>
<organism evidence="1 2">
    <name type="scientific">Zymoseptoria tritici ST99CH_1E4</name>
    <dbReference type="NCBI Taxonomy" id="1276532"/>
    <lineage>
        <taxon>Eukaryota</taxon>
        <taxon>Fungi</taxon>
        <taxon>Dikarya</taxon>
        <taxon>Ascomycota</taxon>
        <taxon>Pezizomycotina</taxon>
        <taxon>Dothideomycetes</taxon>
        <taxon>Dothideomycetidae</taxon>
        <taxon>Mycosphaerellales</taxon>
        <taxon>Mycosphaerellaceae</taxon>
        <taxon>Zymoseptoria</taxon>
    </lineage>
</organism>